<accession>A0A4U1BS24</accession>
<comment type="caution">
    <text evidence="2">The sequence shown here is derived from an EMBL/GenBank/DDBJ whole genome shotgun (WGS) entry which is preliminary data.</text>
</comment>
<name>A0A4U1BS24_9GAMM</name>
<dbReference type="EMBL" id="SWCJ01000004">
    <property type="protein sequence ID" value="TKB56132.1"/>
    <property type="molecule type" value="Genomic_DNA"/>
</dbReference>
<dbReference type="SUPFAM" id="SSF55729">
    <property type="entry name" value="Acyl-CoA N-acyltransferases (Nat)"/>
    <property type="match status" value="1"/>
</dbReference>
<keyword evidence="3" id="KW-1185">Reference proteome</keyword>
<gene>
    <name evidence="2" type="ORF">FCL42_07915</name>
</gene>
<evidence type="ECO:0000313" key="2">
    <source>
        <dbReference type="EMBL" id="TKB56132.1"/>
    </source>
</evidence>
<dbReference type="InterPro" id="IPR000182">
    <property type="entry name" value="GNAT_dom"/>
</dbReference>
<sequence length="193" mass="22151">MHVRQVTEQDLKAIERLEISVWGDEAANIDLIYSRFEIFPEGSLVVEDKGEIVGYSAIQRVKRICSDDWFEQTDNGYIKHSHDDQGHIIYGIGMSGTKHGVSELLINYVYDTFIASGMCYLIALGSRLPGFKEWSKRTNKGIKDYIKTRKVDGLSIDPELRLYQKHGFEVLFEIPDYFPCQDSNNYGAMIIKK</sequence>
<dbReference type="GO" id="GO:0016747">
    <property type="term" value="F:acyltransferase activity, transferring groups other than amino-acyl groups"/>
    <property type="evidence" value="ECO:0007669"/>
    <property type="project" value="InterPro"/>
</dbReference>
<reference evidence="2 3" key="1">
    <citation type="submission" date="2019-04" db="EMBL/GenBank/DDBJ databases">
        <authorList>
            <person name="Hwang J.C."/>
        </authorList>
    </citation>
    <scope>NUCLEOTIDE SEQUENCE [LARGE SCALE GENOMIC DNA]</scope>
    <source>
        <strain evidence="2 3">IMCC35002</strain>
    </source>
</reference>
<dbReference type="Proteomes" id="UP000305675">
    <property type="component" value="Unassembled WGS sequence"/>
</dbReference>
<dbReference type="PROSITE" id="PS51186">
    <property type="entry name" value="GNAT"/>
    <property type="match status" value="1"/>
</dbReference>
<dbReference type="RefSeq" id="WP_136862861.1">
    <property type="nucleotide sequence ID" value="NZ_SWCJ01000004.1"/>
</dbReference>
<evidence type="ECO:0000259" key="1">
    <source>
        <dbReference type="PROSITE" id="PS51186"/>
    </source>
</evidence>
<proteinExistence type="predicted"/>
<dbReference type="Gene3D" id="3.40.630.30">
    <property type="match status" value="1"/>
</dbReference>
<protein>
    <recommendedName>
        <fullName evidence="1">N-acetyltransferase domain-containing protein</fullName>
    </recommendedName>
</protein>
<dbReference type="OrthoDB" id="677174at2"/>
<dbReference type="InterPro" id="IPR016181">
    <property type="entry name" value="Acyl_CoA_acyltransferase"/>
</dbReference>
<dbReference type="AlphaFoldDB" id="A0A4U1BS24"/>
<evidence type="ECO:0000313" key="3">
    <source>
        <dbReference type="Proteomes" id="UP000305675"/>
    </source>
</evidence>
<feature type="domain" description="N-acetyltransferase" evidence="1">
    <location>
        <begin position="1"/>
        <end position="193"/>
    </location>
</feature>
<organism evidence="2 3">
    <name type="scientific">Ferrimonas aestuarii</name>
    <dbReference type="NCBI Taxonomy" id="2569539"/>
    <lineage>
        <taxon>Bacteria</taxon>
        <taxon>Pseudomonadati</taxon>
        <taxon>Pseudomonadota</taxon>
        <taxon>Gammaproteobacteria</taxon>
        <taxon>Alteromonadales</taxon>
        <taxon>Ferrimonadaceae</taxon>
        <taxon>Ferrimonas</taxon>
    </lineage>
</organism>